<keyword evidence="12" id="KW-1185">Reference proteome</keyword>
<dbReference type="GO" id="GO:0004674">
    <property type="term" value="F:protein serine/threonine kinase activity"/>
    <property type="evidence" value="ECO:0007669"/>
    <property type="project" value="UniProtKB-KW"/>
</dbReference>
<dbReference type="Gene3D" id="1.10.510.10">
    <property type="entry name" value="Transferase(Phosphotransferase) domain 1"/>
    <property type="match status" value="1"/>
</dbReference>
<dbReference type="Pfam" id="PF00069">
    <property type="entry name" value="Pkinase"/>
    <property type="match status" value="1"/>
</dbReference>
<dbReference type="EMBL" id="CP000828">
    <property type="protein sequence ID" value="ABW26408.1"/>
    <property type="molecule type" value="Genomic_DNA"/>
</dbReference>
<accession>B0C6I7</accession>
<evidence type="ECO:0000256" key="5">
    <source>
        <dbReference type="ARBA" id="ARBA00022777"/>
    </source>
</evidence>
<dbReference type="PROSITE" id="PS00107">
    <property type="entry name" value="PROTEIN_KINASE_ATP"/>
    <property type="match status" value="1"/>
</dbReference>
<sequence length="483" mass="54042">MSQCLNPECLHSNASDSTTCQQCGWSLLLGGHYRALHSLGTGGFSNTFSAVDEHRLQSPCVIKQFIPPQLDPSRVEKSIALFRQEASILKELGNHPQIPSLLAFLEQDGQLYLIQEFIEGQDLFQEAIEKGPFSEQQIQQLFTELLPILQFIHERQVVHRDIKPGNILRQENGSLVLIDFGGSLQLEGSFRPVTGTPGYASPEQLKGQVEAASDLHSLAVTAIRLLTGYLAQEDSDPFANAQQRHQVWHRLKVNVSPELTQIFDNLLHPDIQQRYQSATEVWQALSPNANLSSTPSPSLQTLSSPLQPKMTTSASIPYLKSDVGANYTHLKDLLTQQNFAAADQETWNLMLKIAGMTTQETLNIQVVQNFPLQDLKTLDSLWTEYSGGHFGFSAQRQIYQRLGGSLKLDYAVWQTFGKQVGWFSEEQWQDYANLKFTLSAPIGHLPACFADPLNRQGVDRGVCGWWRLGFVTLLHRLASSVDE</sequence>
<evidence type="ECO:0000313" key="12">
    <source>
        <dbReference type="Proteomes" id="UP000000268"/>
    </source>
</evidence>
<evidence type="ECO:0000256" key="1">
    <source>
        <dbReference type="ARBA" id="ARBA00012513"/>
    </source>
</evidence>
<dbReference type="PANTHER" id="PTHR24363">
    <property type="entry name" value="SERINE/THREONINE PROTEIN KINASE"/>
    <property type="match status" value="1"/>
</dbReference>
<evidence type="ECO:0000256" key="8">
    <source>
        <dbReference type="ARBA" id="ARBA00048679"/>
    </source>
</evidence>
<dbReference type="Proteomes" id="UP000000268">
    <property type="component" value="Chromosome"/>
</dbReference>
<comment type="catalytic activity">
    <reaction evidence="8">
        <text>L-seryl-[protein] + ATP = O-phospho-L-seryl-[protein] + ADP + H(+)</text>
        <dbReference type="Rhea" id="RHEA:17989"/>
        <dbReference type="Rhea" id="RHEA-COMP:9863"/>
        <dbReference type="Rhea" id="RHEA-COMP:11604"/>
        <dbReference type="ChEBI" id="CHEBI:15378"/>
        <dbReference type="ChEBI" id="CHEBI:29999"/>
        <dbReference type="ChEBI" id="CHEBI:30616"/>
        <dbReference type="ChEBI" id="CHEBI:83421"/>
        <dbReference type="ChEBI" id="CHEBI:456216"/>
        <dbReference type="EC" id="2.7.11.1"/>
    </reaction>
</comment>
<evidence type="ECO:0000256" key="9">
    <source>
        <dbReference type="PROSITE-ProRule" id="PRU10141"/>
    </source>
</evidence>
<keyword evidence="6 9" id="KW-0067">ATP-binding</keyword>
<dbReference type="InterPro" id="IPR017441">
    <property type="entry name" value="Protein_kinase_ATP_BS"/>
</dbReference>
<dbReference type="SMART" id="SM00220">
    <property type="entry name" value="S_TKc"/>
    <property type="match status" value="1"/>
</dbReference>
<dbReference type="CDD" id="cd14014">
    <property type="entry name" value="STKc_PknB_like"/>
    <property type="match status" value="1"/>
</dbReference>
<organism evidence="11 12">
    <name type="scientific">Acaryochloris marina (strain MBIC 11017)</name>
    <dbReference type="NCBI Taxonomy" id="329726"/>
    <lineage>
        <taxon>Bacteria</taxon>
        <taxon>Bacillati</taxon>
        <taxon>Cyanobacteriota</taxon>
        <taxon>Cyanophyceae</taxon>
        <taxon>Acaryochloridales</taxon>
        <taxon>Acaryochloridaceae</taxon>
        <taxon>Acaryochloris</taxon>
    </lineage>
</organism>
<proteinExistence type="predicted"/>
<keyword evidence="5 11" id="KW-0418">Kinase</keyword>
<dbReference type="STRING" id="329726.AM1_1377"/>
<dbReference type="PANTHER" id="PTHR24363:SF0">
    <property type="entry name" value="SERINE_THREONINE KINASE LIKE DOMAIN CONTAINING 1"/>
    <property type="match status" value="1"/>
</dbReference>
<protein>
    <recommendedName>
        <fullName evidence="1">non-specific serine/threonine protein kinase</fullName>
        <ecNumber evidence="1">2.7.11.1</ecNumber>
    </recommendedName>
</protein>
<dbReference type="eggNOG" id="COG0515">
    <property type="taxonomic scope" value="Bacteria"/>
</dbReference>
<dbReference type="InterPro" id="IPR000719">
    <property type="entry name" value="Prot_kinase_dom"/>
</dbReference>
<name>B0C6I7_ACAM1</name>
<dbReference type="KEGG" id="amr:AM1_1377"/>
<dbReference type="Pfam" id="PF05419">
    <property type="entry name" value="GUN4"/>
    <property type="match status" value="1"/>
</dbReference>
<dbReference type="HOGENOM" id="CLU_000288_135_5_3"/>
<evidence type="ECO:0000256" key="6">
    <source>
        <dbReference type="ARBA" id="ARBA00022840"/>
    </source>
</evidence>
<dbReference type="InterPro" id="IPR037215">
    <property type="entry name" value="GUN4-like_sf"/>
</dbReference>
<keyword evidence="4 9" id="KW-0547">Nucleotide-binding</keyword>
<dbReference type="RefSeq" id="WP_012161940.1">
    <property type="nucleotide sequence ID" value="NC_009925.1"/>
</dbReference>
<dbReference type="Gene3D" id="1.10.10.1770">
    <property type="entry name" value="Gun4-like"/>
    <property type="match status" value="1"/>
</dbReference>
<evidence type="ECO:0000256" key="7">
    <source>
        <dbReference type="ARBA" id="ARBA00047899"/>
    </source>
</evidence>
<feature type="domain" description="Protein kinase" evidence="10">
    <location>
        <begin position="33"/>
        <end position="291"/>
    </location>
</feature>
<dbReference type="InterPro" id="IPR008629">
    <property type="entry name" value="GUN4-like"/>
</dbReference>
<dbReference type="GO" id="GO:0005524">
    <property type="term" value="F:ATP binding"/>
    <property type="evidence" value="ECO:0007669"/>
    <property type="project" value="UniProtKB-UniRule"/>
</dbReference>
<comment type="catalytic activity">
    <reaction evidence="7">
        <text>L-threonyl-[protein] + ATP = O-phospho-L-threonyl-[protein] + ADP + H(+)</text>
        <dbReference type="Rhea" id="RHEA:46608"/>
        <dbReference type="Rhea" id="RHEA-COMP:11060"/>
        <dbReference type="Rhea" id="RHEA-COMP:11605"/>
        <dbReference type="ChEBI" id="CHEBI:15378"/>
        <dbReference type="ChEBI" id="CHEBI:30013"/>
        <dbReference type="ChEBI" id="CHEBI:30616"/>
        <dbReference type="ChEBI" id="CHEBI:61977"/>
        <dbReference type="ChEBI" id="CHEBI:456216"/>
        <dbReference type="EC" id="2.7.11.1"/>
    </reaction>
</comment>
<evidence type="ECO:0000259" key="10">
    <source>
        <dbReference type="PROSITE" id="PS50011"/>
    </source>
</evidence>
<feature type="binding site" evidence="9">
    <location>
        <position position="63"/>
    </location>
    <ligand>
        <name>ATP</name>
        <dbReference type="ChEBI" id="CHEBI:30616"/>
    </ligand>
</feature>
<dbReference type="CDD" id="cd16383">
    <property type="entry name" value="GUN4"/>
    <property type="match status" value="1"/>
</dbReference>
<evidence type="ECO:0000256" key="4">
    <source>
        <dbReference type="ARBA" id="ARBA00022741"/>
    </source>
</evidence>
<dbReference type="InterPro" id="IPR011009">
    <property type="entry name" value="Kinase-like_dom_sf"/>
</dbReference>
<dbReference type="EC" id="2.7.11.1" evidence="1"/>
<dbReference type="PROSITE" id="PS50011">
    <property type="entry name" value="PROTEIN_KINASE_DOM"/>
    <property type="match status" value="1"/>
</dbReference>
<dbReference type="AlphaFoldDB" id="B0C6I7"/>
<evidence type="ECO:0000256" key="2">
    <source>
        <dbReference type="ARBA" id="ARBA00022527"/>
    </source>
</evidence>
<gene>
    <name evidence="11" type="ordered locus">AM1_1377</name>
</gene>
<dbReference type="SUPFAM" id="SSF140869">
    <property type="entry name" value="GUN4-like"/>
    <property type="match status" value="1"/>
</dbReference>
<evidence type="ECO:0000256" key="3">
    <source>
        <dbReference type="ARBA" id="ARBA00022679"/>
    </source>
</evidence>
<keyword evidence="3" id="KW-0808">Transferase</keyword>
<evidence type="ECO:0000313" key="11">
    <source>
        <dbReference type="EMBL" id="ABW26408.1"/>
    </source>
</evidence>
<keyword evidence="2 11" id="KW-0723">Serine/threonine-protein kinase</keyword>
<dbReference type="SUPFAM" id="SSF56112">
    <property type="entry name" value="Protein kinase-like (PK-like)"/>
    <property type="match status" value="1"/>
</dbReference>
<reference evidence="11 12" key="1">
    <citation type="journal article" date="2008" name="Proc. Natl. Acad. Sci. U.S.A.">
        <title>Niche adaptation and genome expansion in the chlorophyll d-producing cyanobacterium Acaryochloris marina.</title>
        <authorList>
            <person name="Swingley W.D."/>
            <person name="Chen M."/>
            <person name="Cheung P.C."/>
            <person name="Conrad A.L."/>
            <person name="Dejesa L.C."/>
            <person name="Hao J."/>
            <person name="Honchak B.M."/>
            <person name="Karbach L.E."/>
            <person name="Kurdoglu A."/>
            <person name="Lahiri S."/>
            <person name="Mastrian S.D."/>
            <person name="Miyashita H."/>
            <person name="Page L."/>
            <person name="Ramakrishna P."/>
            <person name="Satoh S."/>
            <person name="Sattley W.M."/>
            <person name="Shimada Y."/>
            <person name="Taylor H.L."/>
            <person name="Tomo T."/>
            <person name="Tsuchiya T."/>
            <person name="Wang Z.T."/>
            <person name="Raymond J."/>
            <person name="Mimuro M."/>
            <person name="Blankenship R.E."/>
            <person name="Touchman J.W."/>
        </authorList>
    </citation>
    <scope>NUCLEOTIDE SEQUENCE [LARGE SCALE GENOMIC DNA]</scope>
    <source>
        <strain evidence="12">MBIC 11017</strain>
    </source>
</reference>